<dbReference type="AlphaFoldDB" id="A0A7X2Z9Z1"/>
<organism evidence="1 2">
    <name type="scientific">Paenibacillus validus</name>
    <dbReference type="NCBI Taxonomy" id="44253"/>
    <lineage>
        <taxon>Bacteria</taxon>
        <taxon>Bacillati</taxon>
        <taxon>Bacillota</taxon>
        <taxon>Bacilli</taxon>
        <taxon>Bacillales</taxon>
        <taxon>Paenibacillaceae</taxon>
        <taxon>Paenibacillus</taxon>
    </lineage>
</organism>
<evidence type="ECO:0000313" key="1">
    <source>
        <dbReference type="EMBL" id="MUG70460.1"/>
    </source>
</evidence>
<reference evidence="1 2" key="1">
    <citation type="submission" date="2019-11" db="EMBL/GenBank/DDBJ databases">
        <title>Draft genome sequences of five Paenibacillus species of dairy origin.</title>
        <authorList>
            <person name="Olajide A.M."/>
            <person name="Chen S."/>
            <person name="Lapointe G."/>
        </authorList>
    </citation>
    <scope>NUCLEOTIDE SEQUENCE [LARGE SCALE GENOMIC DNA]</scope>
    <source>
        <strain evidence="1 2">2CS3</strain>
    </source>
</reference>
<keyword evidence="2" id="KW-1185">Reference proteome</keyword>
<evidence type="ECO:0000313" key="2">
    <source>
        <dbReference type="Proteomes" id="UP000450917"/>
    </source>
</evidence>
<comment type="caution">
    <text evidence="1">The sequence shown here is derived from an EMBL/GenBank/DDBJ whole genome shotgun (WGS) entry which is preliminary data.</text>
</comment>
<proteinExistence type="predicted"/>
<dbReference type="EMBL" id="WNZX01000004">
    <property type="protein sequence ID" value="MUG70460.1"/>
    <property type="molecule type" value="Genomic_DNA"/>
</dbReference>
<gene>
    <name evidence="1" type="ORF">GNP93_07175</name>
</gene>
<dbReference type="Proteomes" id="UP000450917">
    <property type="component" value="Unassembled WGS sequence"/>
</dbReference>
<protein>
    <submittedName>
        <fullName evidence="1">Uncharacterized protein</fullName>
    </submittedName>
</protein>
<name>A0A7X2Z9Z1_9BACL</name>
<dbReference type="PROSITE" id="PS51257">
    <property type="entry name" value="PROKAR_LIPOPROTEIN"/>
    <property type="match status" value="1"/>
</dbReference>
<sequence length="278" mass="31496">MKGLIRIIALFLTVGLLAGCGKNIPSIDPALLQSKPSLLVVTEPNLAPDTKQRLQAALVDWRDHHQTAFDWFADVSTLSEEQLEAIRSHAYDYIVVAGHELVQATLPQAEQIGNRKWILLDDQVVRQTLSIQGSHIMVKSVLESQLRGEWDEWVRQQLVSDRAIEWVTTSAYPIPSEWAPSEEAEYVSLADAEGWYSQLQFQVRSHGPAWIVVFAPLEKSQLQRIRGLQVPVVNMAQTTVELNWNEILVTLRNNLSNQAWTPGLQPYEQREAVVKKNF</sequence>
<accession>A0A7X2Z9Z1</accession>